<comment type="subcellular location">
    <subcellularLocation>
        <location evidence="1 8">Cell outer membrane</location>
        <topology evidence="1 8">Multi-pass membrane protein</topology>
    </subcellularLocation>
</comment>
<evidence type="ECO:0000313" key="14">
    <source>
        <dbReference type="Proteomes" id="UP000476411"/>
    </source>
</evidence>
<evidence type="ECO:0000256" key="10">
    <source>
        <dbReference type="SAM" id="SignalP"/>
    </source>
</evidence>
<dbReference type="NCBIfam" id="TIGR04056">
    <property type="entry name" value="OMP_RagA_SusC"/>
    <property type="match status" value="1"/>
</dbReference>
<evidence type="ECO:0000313" key="13">
    <source>
        <dbReference type="EMBL" id="QHS62009.1"/>
    </source>
</evidence>
<evidence type="ECO:0000259" key="11">
    <source>
        <dbReference type="Pfam" id="PF00593"/>
    </source>
</evidence>
<keyword evidence="7 8" id="KW-0998">Cell outer membrane</keyword>
<keyword evidence="10" id="KW-0732">Signal</keyword>
<reference evidence="13 14" key="1">
    <citation type="submission" date="2020-01" db="EMBL/GenBank/DDBJ databases">
        <title>Complete genome sequence of Chitinophaga sp. H33E-04 isolated from quinoa roots.</title>
        <authorList>
            <person name="Weon H.-Y."/>
            <person name="Lee S.A."/>
        </authorList>
    </citation>
    <scope>NUCLEOTIDE SEQUENCE [LARGE SCALE GENOMIC DNA]</scope>
    <source>
        <strain evidence="13 14">H33E-04</strain>
    </source>
</reference>
<name>A0A6B9ZJN2_9BACT</name>
<evidence type="ECO:0000256" key="4">
    <source>
        <dbReference type="ARBA" id="ARBA00022692"/>
    </source>
</evidence>
<accession>A0A6B9ZJN2</accession>
<dbReference type="InterPro" id="IPR008969">
    <property type="entry name" value="CarboxyPept-like_regulatory"/>
</dbReference>
<feature type="chain" id="PRO_5025651793" evidence="10">
    <location>
        <begin position="26"/>
        <end position="1149"/>
    </location>
</feature>
<evidence type="ECO:0000259" key="12">
    <source>
        <dbReference type="Pfam" id="PF07715"/>
    </source>
</evidence>
<dbReference type="InterPro" id="IPR036942">
    <property type="entry name" value="Beta-barrel_TonB_sf"/>
</dbReference>
<keyword evidence="4 8" id="KW-0812">Transmembrane</keyword>
<dbReference type="SUPFAM" id="SSF56935">
    <property type="entry name" value="Porins"/>
    <property type="match status" value="1"/>
</dbReference>
<dbReference type="AlphaFoldDB" id="A0A6B9ZJN2"/>
<evidence type="ECO:0000256" key="1">
    <source>
        <dbReference type="ARBA" id="ARBA00004571"/>
    </source>
</evidence>
<evidence type="ECO:0000256" key="5">
    <source>
        <dbReference type="ARBA" id="ARBA00023077"/>
    </source>
</evidence>
<evidence type="ECO:0000256" key="2">
    <source>
        <dbReference type="ARBA" id="ARBA00022448"/>
    </source>
</evidence>
<dbReference type="KEGG" id="chih:GWR21_21090"/>
<sequence>MPGNYFRCMGNRIALLLLLPATGYAASDNMHHHPQQELLAANGMSQSGVGRQILKDILVSMEARYKVRINYVGQSIGNIQTEAPNVKNPSVKFIQYLNQFLKPLGLEAEEAGANTFIVYKQEGTAPVPKPAPAVEKKQTEEQVKPAAITLHGIVTDEAGVPLPGVTVVVKGTSNGVHTANDGKYELKNVPEGAHILFSFIGFKAQEIVLKGQTKLDIRLKTDIQAVKDVVVTGYYEIKKESFTGIATVLTADDIKRVNPQNVLSSLQAYDPSFKLVENNILGSNPNRIPNINVRGTTALPSADVSKLTRNSLTNGVTNQPTFILDGYEVNVQTIFDLDPNRIASMTLLKDAAATAIYGSRAANGVVVIRTKAPKEGKLAVNYGYEMTVNAPDLSDYHVLNAGEKLEYERLAKLYASDGVTAPMELEKLYYEKKKNVLSGVNTYWLSQPLQVDLGHKHSLYLEGGTPVVKYGIDVRYQSNAGVMKDSYRKRYGLAASLSYNVQNKIQFRNQISINQVDGKESPYREFSKYVRMNPYYPKTDSSGRLLREVDKWSYRKNAEGEVQTDAVLNPMYEAMTGSLEKNEYVEFMDAFSGEWTINPAFRLRGQISLTKRRSTADKFTSPFSNDYYNVTGNDLKDRGMYTYADEDFWQADGSLTLSYAKQIRSNFLNISLGTNIQDRSNDRKQFRAQGFSNDRFSQIEFARIYERDKSPEGEFTQDRLIGSFLYANYSYKNKILMDGTVRLDGSSKFGTDSRMATFWSYGLGWNVHNESFIPRKVISQLTLRATTGLTGDVSFPSYLSNTTYQYYSNDWYSTGVGAIFKSYGNSSLKWQRTKNYDAGMELDLFNGRFYIAPRYYYKLTKDLLADIIVPPSAGFTDYKANLGEMINRGFEVNVRSNVLRGKNWSFNLFANFVTNKNKITKISNALKSYNDKVDDKQQNDATLNSVPLLRFQEGQSLNTIYAVRSMGIDPENGKEIFVKKDGTYTHNYSVKDMVPVGDMTTKIEGTFGGSIYYGNWIAEVRFYGKGGGDLYNQTLVDRVENADPRYNVDSRVLESRWKQPGDHALYKDIADQGSTRTSSRFVQRDNVVELKSVYLGYNVPVAVAKRYKMNTLRCSLNMNDIWRTSSIVAERGIDYPFARTFTFSLSTQF</sequence>
<keyword evidence="2 8" id="KW-0813">Transport</keyword>
<dbReference type="InterPro" id="IPR023996">
    <property type="entry name" value="TonB-dep_OMP_SusC/RagA"/>
</dbReference>
<dbReference type="Pfam" id="PF07715">
    <property type="entry name" value="Plug"/>
    <property type="match status" value="1"/>
</dbReference>
<dbReference type="InterPro" id="IPR000531">
    <property type="entry name" value="Beta-barrel_TonB"/>
</dbReference>
<dbReference type="GO" id="GO:0009279">
    <property type="term" value="C:cell outer membrane"/>
    <property type="evidence" value="ECO:0007669"/>
    <property type="project" value="UniProtKB-SubCell"/>
</dbReference>
<dbReference type="InterPro" id="IPR023997">
    <property type="entry name" value="TonB-dep_OMP_SusC/RagA_CS"/>
</dbReference>
<dbReference type="SUPFAM" id="SSF49464">
    <property type="entry name" value="Carboxypeptidase regulatory domain-like"/>
    <property type="match status" value="1"/>
</dbReference>
<feature type="signal peptide" evidence="10">
    <location>
        <begin position="1"/>
        <end position="25"/>
    </location>
</feature>
<evidence type="ECO:0000256" key="3">
    <source>
        <dbReference type="ARBA" id="ARBA00022452"/>
    </source>
</evidence>
<keyword evidence="3 8" id="KW-1134">Transmembrane beta strand</keyword>
<protein>
    <submittedName>
        <fullName evidence="13">SusC/RagA family TonB-linked outer membrane protein</fullName>
    </submittedName>
</protein>
<organism evidence="13 14">
    <name type="scientific">Chitinophaga agri</name>
    <dbReference type="NCBI Taxonomy" id="2703787"/>
    <lineage>
        <taxon>Bacteria</taxon>
        <taxon>Pseudomonadati</taxon>
        <taxon>Bacteroidota</taxon>
        <taxon>Chitinophagia</taxon>
        <taxon>Chitinophagales</taxon>
        <taxon>Chitinophagaceae</taxon>
        <taxon>Chitinophaga</taxon>
    </lineage>
</organism>
<keyword evidence="6 8" id="KW-0472">Membrane</keyword>
<dbReference type="EMBL" id="CP048113">
    <property type="protein sequence ID" value="QHS62009.1"/>
    <property type="molecule type" value="Genomic_DNA"/>
</dbReference>
<dbReference type="PROSITE" id="PS52016">
    <property type="entry name" value="TONB_DEPENDENT_REC_3"/>
    <property type="match status" value="1"/>
</dbReference>
<dbReference type="Gene3D" id="2.170.130.10">
    <property type="entry name" value="TonB-dependent receptor, plug domain"/>
    <property type="match status" value="1"/>
</dbReference>
<feature type="domain" description="TonB-dependent receptor plug" evidence="12">
    <location>
        <begin position="239"/>
        <end position="365"/>
    </location>
</feature>
<dbReference type="InterPro" id="IPR012910">
    <property type="entry name" value="Plug_dom"/>
</dbReference>
<evidence type="ECO:0000256" key="7">
    <source>
        <dbReference type="ARBA" id="ARBA00023237"/>
    </source>
</evidence>
<evidence type="ECO:0000256" key="6">
    <source>
        <dbReference type="ARBA" id="ARBA00023136"/>
    </source>
</evidence>
<dbReference type="InterPro" id="IPR037066">
    <property type="entry name" value="Plug_dom_sf"/>
</dbReference>
<dbReference type="Gene3D" id="2.60.40.1120">
    <property type="entry name" value="Carboxypeptidase-like, regulatory domain"/>
    <property type="match status" value="1"/>
</dbReference>
<feature type="domain" description="TonB-dependent receptor-like beta-barrel" evidence="11">
    <location>
        <begin position="618"/>
        <end position="952"/>
    </location>
</feature>
<dbReference type="NCBIfam" id="TIGR04057">
    <property type="entry name" value="SusC_RagA_signa"/>
    <property type="match status" value="1"/>
</dbReference>
<proteinExistence type="inferred from homology"/>
<dbReference type="Pfam" id="PF13715">
    <property type="entry name" value="CarbopepD_reg_2"/>
    <property type="match status" value="1"/>
</dbReference>
<evidence type="ECO:0000256" key="9">
    <source>
        <dbReference type="RuleBase" id="RU003357"/>
    </source>
</evidence>
<keyword evidence="5 9" id="KW-0798">TonB box</keyword>
<evidence type="ECO:0000256" key="8">
    <source>
        <dbReference type="PROSITE-ProRule" id="PRU01360"/>
    </source>
</evidence>
<keyword evidence="14" id="KW-1185">Reference proteome</keyword>
<dbReference type="InterPro" id="IPR039426">
    <property type="entry name" value="TonB-dep_rcpt-like"/>
</dbReference>
<gene>
    <name evidence="13" type="ORF">GWR21_21090</name>
</gene>
<comment type="similarity">
    <text evidence="8 9">Belongs to the TonB-dependent receptor family.</text>
</comment>
<dbReference type="Pfam" id="PF00593">
    <property type="entry name" value="TonB_dep_Rec_b-barrel"/>
    <property type="match status" value="1"/>
</dbReference>
<dbReference type="Gene3D" id="2.40.170.20">
    <property type="entry name" value="TonB-dependent receptor, beta-barrel domain"/>
    <property type="match status" value="1"/>
</dbReference>
<dbReference type="Proteomes" id="UP000476411">
    <property type="component" value="Chromosome"/>
</dbReference>